<dbReference type="EMBL" id="JASJOS010000012">
    <property type="protein sequence ID" value="MDJ1483676.1"/>
    <property type="molecule type" value="Genomic_DNA"/>
</dbReference>
<gene>
    <name evidence="10" type="ORF">QNI16_24470</name>
</gene>
<comment type="caution">
    <text evidence="10">The sequence shown here is derived from an EMBL/GenBank/DDBJ whole genome shotgun (WGS) entry which is preliminary data.</text>
</comment>
<keyword evidence="8" id="KW-0448">Lipopolysaccharide biosynthesis</keyword>
<dbReference type="Gene3D" id="3.40.50.2000">
    <property type="entry name" value="Glycogen Phosphorylase B"/>
    <property type="match status" value="1"/>
</dbReference>
<keyword evidence="4 8" id="KW-0808">Transferase</keyword>
<dbReference type="Proteomes" id="UP001241110">
    <property type="component" value="Unassembled WGS sequence"/>
</dbReference>
<keyword evidence="8" id="KW-1003">Cell membrane</keyword>
<proteinExistence type="inferred from homology"/>
<keyword evidence="8" id="KW-1133">Transmembrane helix</keyword>
<evidence type="ECO:0000256" key="3">
    <source>
        <dbReference type="ARBA" id="ARBA00019077"/>
    </source>
</evidence>
<dbReference type="GO" id="GO:0009244">
    <property type="term" value="P:lipopolysaccharide core region biosynthetic process"/>
    <property type="evidence" value="ECO:0007669"/>
    <property type="project" value="UniProtKB-UniRule"/>
</dbReference>
<evidence type="ECO:0000259" key="9">
    <source>
        <dbReference type="Pfam" id="PF04413"/>
    </source>
</evidence>
<dbReference type="InterPro" id="IPR038107">
    <property type="entry name" value="Glycos_transf_N_sf"/>
</dbReference>
<sequence length="413" mass="47468">MMLVFYTIGIYLMGALIRIAALWNKKARQWVTGRKDIFSSLHASFDENTHPIAWFHCASLGEFEQARPVIEGFRTKHPHYRILLTFYSPSGYEIRKNYEYADWVFYLPLDTASNAKQFIKTVRPTIVFFAKYEFWHYYLTELRNRAVPTILFSAIFRPDQAFFKSYGQFFRNMLTCFTHIFVQNTSSLALLKDIDLQNVSVAGDTRIDRVSKIAETKKDIPLAATFKADHPLLIVGSAWQGDLDLLTGYLNQYTKPLKILIAPHEIKEETLQSIESSFTKKTIRLSKAVDNSIATYDVLLIDSIGLLSSLYQYGDFAFIGGGFYDGIHSILEPAVFGMPIFFGPNYKKFQEAFDLIEEGGAFSVRNTAEFIPIFEKLYSDAILQKEVSDRVQMYIRKKLGATEKILKEIDFLC</sequence>
<name>A0AAE3U8Q3_9BACT</name>
<comment type="function">
    <text evidence="8">Involved in lipopolysaccharide (LPS) biosynthesis. Catalyzes the transfer of 3-deoxy-D-manno-octulosonate (Kdo) residue(s) from CMP-Kdo to lipid IV(A), the tetraacyldisaccharide-1,4'-bisphosphate precursor of lipid A.</text>
</comment>
<evidence type="ECO:0000256" key="4">
    <source>
        <dbReference type="ARBA" id="ARBA00022679"/>
    </source>
</evidence>
<dbReference type="InterPro" id="IPR007507">
    <property type="entry name" value="Glycos_transf_N"/>
</dbReference>
<protein>
    <recommendedName>
        <fullName evidence="3 8">3-deoxy-D-manno-octulosonic acid transferase</fullName>
        <shortName evidence="8">Kdo transferase</shortName>
        <ecNumber evidence="2 8">2.4.99.12</ecNumber>
    </recommendedName>
    <alternativeName>
        <fullName evidence="5 8">Lipid IV(A) 3-deoxy-D-manno-octulosonic acid transferase</fullName>
    </alternativeName>
</protein>
<evidence type="ECO:0000256" key="1">
    <source>
        <dbReference type="ARBA" id="ARBA00004713"/>
    </source>
</evidence>
<comment type="catalytic activity">
    <reaction evidence="6 8">
        <text>lipid IVA (E. coli) + CMP-3-deoxy-beta-D-manno-octulosonate = alpha-Kdo-(2-&gt;6)-lipid IVA (E. coli) + CMP + H(+)</text>
        <dbReference type="Rhea" id="RHEA:28066"/>
        <dbReference type="ChEBI" id="CHEBI:15378"/>
        <dbReference type="ChEBI" id="CHEBI:58603"/>
        <dbReference type="ChEBI" id="CHEBI:60364"/>
        <dbReference type="ChEBI" id="CHEBI:60377"/>
        <dbReference type="ChEBI" id="CHEBI:85987"/>
        <dbReference type="EC" id="2.4.99.12"/>
    </reaction>
</comment>
<comment type="subcellular location">
    <subcellularLocation>
        <location evidence="8">Cell membrane</location>
    </subcellularLocation>
</comment>
<comment type="pathway">
    <text evidence="1 8">Bacterial outer membrane biogenesis; LPS core biosynthesis.</text>
</comment>
<dbReference type="EC" id="2.4.99.12" evidence="2 8"/>
<accession>A0AAE3U8Q3</accession>
<organism evidence="10 11">
    <name type="scientific">Xanthocytophaga flava</name>
    <dbReference type="NCBI Taxonomy" id="3048013"/>
    <lineage>
        <taxon>Bacteria</taxon>
        <taxon>Pseudomonadati</taxon>
        <taxon>Bacteroidota</taxon>
        <taxon>Cytophagia</taxon>
        <taxon>Cytophagales</taxon>
        <taxon>Rhodocytophagaceae</taxon>
        <taxon>Xanthocytophaga</taxon>
    </lineage>
</organism>
<dbReference type="PANTHER" id="PTHR42755">
    <property type="entry name" value="3-DEOXY-MANNO-OCTULOSONATE CYTIDYLYLTRANSFERASE"/>
    <property type="match status" value="1"/>
</dbReference>
<comment type="similarity">
    <text evidence="8">Belongs to the glycosyltransferase group 1 family.</text>
</comment>
<dbReference type="GO" id="GO:0009245">
    <property type="term" value="P:lipid A biosynthetic process"/>
    <property type="evidence" value="ECO:0007669"/>
    <property type="project" value="TreeGrafter"/>
</dbReference>
<evidence type="ECO:0000256" key="6">
    <source>
        <dbReference type="ARBA" id="ARBA00049183"/>
    </source>
</evidence>
<feature type="transmembrane region" description="Helical" evidence="8">
    <location>
        <begin position="6"/>
        <end position="24"/>
    </location>
</feature>
<evidence type="ECO:0000256" key="5">
    <source>
        <dbReference type="ARBA" id="ARBA00031445"/>
    </source>
</evidence>
<keyword evidence="8" id="KW-0812">Transmembrane</keyword>
<dbReference type="Pfam" id="PF04413">
    <property type="entry name" value="Glycos_transf_N"/>
    <property type="match status" value="1"/>
</dbReference>
<reference evidence="10" key="1">
    <citation type="submission" date="2023-05" db="EMBL/GenBank/DDBJ databases">
        <authorList>
            <person name="Zhang X."/>
        </authorList>
    </citation>
    <scope>NUCLEOTIDE SEQUENCE</scope>
    <source>
        <strain evidence="10">YF14B1</strain>
    </source>
</reference>
<feature type="active site" description="Proton acceptor" evidence="7">
    <location>
        <position position="62"/>
    </location>
</feature>
<evidence type="ECO:0000256" key="8">
    <source>
        <dbReference type="RuleBase" id="RU365103"/>
    </source>
</evidence>
<evidence type="ECO:0000313" key="10">
    <source>
        <dbReference type="EMBL" id="MDJ1483676.1"/>
    </source>
</evidence>
<dbReference type="RefSeq" id="WP_313983893.1">
    <property type="nucleotide sequence ID" value="NZ_JASJOS010000012.1"/>
</dbReference>
<dbReference type="GO" id="GO:0043842">
    <property type="term" value="F:Kdo transferase activity"/>
    <property type="evidence" value="ECO:0007669"/>
    <property type="project" value="UniProtKB-EC"/>
</dbReference>
<dbReference type="AlphaFoldDB" id="A0AAE3U8Q3"/>
<dbReference type="PANTHER" id="PTHR42755:SF1">
    <property type="entry name" value="3-DEOXY-D-MANNO-OCTULOSONIC ACID TRANSFERASE, MITOCHONDRIAL-RELATED"/>
    <property type="match status" value="1"/>
</dbReference>
<dbReference type="GO" id="GO:0005886">
    <property type="term" value="C:plasma membrane"/>
    <property type="evidence" value="ECO:0007669"/>
    <property type="project" value="UniProtKB-SubCell"/>
</dbReference>
<dbReference type="Gene3D" id="3.40.50.11720">
    <property type="entry name" value="3-Deoxy-D-manno-octulosonic-acid transferase, N-terminal domain"/>
    <property type="match status" value="1"/>
</dbReference>
<evidence type="ECO:0000256" key="2">
    <source>
        <dbReference type="ARBA" id="ARBA00012621"/>
    </source>
</evidence>
<dbReference type="InterPro" id="IPR039901">
    <property type="entry name" value="Kdotransferase"/>
</dbReference>
<evidence type="ECO:0000256" key="7">
    <source>
        <dbReference type="PIRSR" id="PIRSR639901-1"/>
    </source>
</evidence>
<feature type="domain" description="3-deoxy-D-manno-octulosonic-acid transferase N-terminal" evidence="9">
    <location>
        <begin position="47"/>
        <end position="208"/>
    </location>
</feature>
<evidence type="ECO:0000313" key="11">
    <source>
        <dbReference type="Proteomes" id="UP001241110"/>
    </source>
</evidence>
<keyword evidence="8" id="KW-0472">Membrane</keyword>